<dbReference type="InterPro" id="IPR039276">
    <property type="entry name" value="SHH1/2"/>
</dbReference>
<evidence type="ECO:0000259" key="1">
    <source>
        <dbReference type="Pfam" id="PF16719"/>
    </source>
</evidence>
<organism evidence="2 3">
    <name type="scientific">Carnegiea gigantea</name>
    <dbReference type="NCBI Taxonomy" id="171969"/>
    <lineage>
        <taxon>Eukaryota</taxon>
        <taxon>Viridiplantae</taxon>
        <taxon>Streptophyta</taxon>
        <taxon>Embryophyta</taxon>
        <taxon>Tracheophyta</taxon>
        <taxon>Spermatophyta</taxon>
        <taxon>Magnoliopsida</taxon>
        <taxon>eudicotyledons</taxon>
        <taxon>Gunneridae</taxon>
        <taxon>Pentapetalae</taxon>
        <taxon>Caryophyllales</taxon>
        <taxon>Cactineae</taxon>
        <taxon>Cactaceae</taxon>
        <taxon>Cactoideae</taxon>
        <taxon>Echinocereeae</taxon>
        <taxon>Carnegiea</taxon>
    </lineage>
</organism>
<comment type="caution">
    <text evidence="2">The sequence shown here is derived from an EMBL/GenBank/DDBJ whole genome shotgun (WGS) entry which is preliminary data.</text>
</comment>
<accession>A0A9Q1KHD2</accession>
<evidence type="ECO:0000313" key="3">
    <source>
        <dbReference type="Proteomes" id="UP001153076"/>
    </source>
</evidence>
<dbReference type="InterPro" id="IPR016197">
    <property type="entry name" value="Chromo-like_dom_sf"/>
</dbReference>
<evidence type="ECO:0000313" key="2">
    <source>
        <dbReference type="EMBL" id="KAJ8443378.1"/>
    </source>
</evidence>
<sequence>MDRLRPRERKVFSGFMDAEVEKLEKLFTEYGEQSLNRGFCLKVAQSFSRSAGRAGKPLVKWHDVQNWFQNRQQSVPVKSTPPLIQQKELTPPPDVSKVLAIHRDAFDQKKASEPNEVARGGREKILDLSELEFEARSSRDGAWYDVERFLTHRFVSSGEAEVLVRFVGFGAEEDEWVNVKNDVRERSIPLENWECQKVKPGDVMLCLQLTIEQERKDQAIYYDAHVLEIQRKMHDIRGCRCIFLIQYNHDKTEEKVRLRRLCQRP</sequence>
<dbReference type="Gene3D" id="2.40.50.40">
    <property type="match status" value="1"/>
</dbReference>
<dbReference type="Proteomes" id="UP001153076">
    <property type="component" value="Unassembled WGS sequence"/>
</dbReference>
<name>A0A9Q1KHD2_9CARY</name>
<dbReference type="PANTHER" id="PTHR33827">
    <property type="entry name" value="PROTEIN SAWADEE HOMEODOMAIN HOMOLOG 2"/>
    <property type="match status" value="1"/>
</dbReference>
<reference evidence="2" key="1">
    <citation type="submission" date="2022-04" db="EMBL/GenBank/DDBJ databases">
        <title>Carnegiea gigantea Genome sequencing and assembly v2.</title>
        <authorList>
            <person name="Copetti D."/>
            <person name="Sanderson M.J."/>
            <person name="Burquez A."/>
            <person name="Wojciechowski M.F."/>
        </authorList>
    </citation>
    <scope>NUCLEOTIDE SEQUENCE</scope>
    <source>
        <strain evidence="2">SGP5-SGP5p</strain>
        <tissue evidence="2">Aerial part</tissue>
    </source>
</reference>
<gene>
    <name evidence="2" type="ORF">Cgig2_018811</name>
</gene>
<dbReference type="OrthoDB" id="1885884at2759"/>
<keyword evidence="3" id="KW-1185">Reference proteome</keyword>
<dbReference type="Gene3D" id="2.30.30.140">
    <property type="match status" value="1"/>
</dbReference>
<dbReference type="Pfam" id="PF16719">
    <property type="entry name" value="SAWADEE"/>
    <property type="match status" value="1"/>
</dbReference>
<proteinExistence type="predicted"/>
<dbReference type="GO" id="GO:0003682">
    <property type="term" value="F:chromatin binding"/>
    <property type="evidence" value="ECO:0007669"/>
    <property type="project" value="InterPro"/>
</dbReference>
<feature type="domain" description="SAWADEE" evidence="1">
    <location>
        <begin position="130"/>
        <end position="262"/>
    </location>
</feature>
<protein>
    <recommendedName>
        <fullName evidence="1">SAWADEE domain-containing protein</fullName>
    </recommendedName>
</protein>
<dbReference type="EMBL" id="JAKOGI010000120">
    <property type="protein sequence ID" value="KAJ8443378.1"/>
    <property type="molecule type" value="Genomic_DNA"/>
</dbReference>
<dbReference type="PANTHER" id="PTHR33827:SF3">
    <property type="entry name" value="OS09G0346900 PROTEIN"/>
    <property type="match status" value="1"/>
</dbReference>
<dbReference type="InterPro" id="IPR032001">
    <property type="entry name" value="SAWADEE_dom"/>
</dbReference>
<dbReference type="CDD" id="cd00024">
    <property type="entry name" value="CD_CSD"/>
    <property type="match status" value="1"/>
</dbReference>
<dbReference type="AlphaFoldDB" id="A0A9Q1KHD2"/>
<dbReference type="SUPFAM" id="SSF54160">
    <property type="entry name" value="Chromo domain-like"/>
    <property type="match status" value="1"/>
</dbReference>